<keyword evidence="3" id="KW-1185">Reference proteome</keyword>
<evidence type="ECO:0008006" key="4">
    <source>
        <dbReference type="Google" id="ProtNLM"/>
    </source>
</evidence>
<dbReference type="RefSeq" id="WP_185660930.1">
    <property type="nucleotide sequence ID" value="NZ_CAWPOO010000012.1"/>
</dbReference>
<dbReference type="PANTHER" id="PTHR31268">
    <property type="match status" value="1"/>
</dbReference>
<gene>
    <name evidence="2" type="ORF">H5P27_13520</name>
</gene>
<organism evidence="2 3">
    <name type="scientific">Pelagicoccus albus</name>
    <dbReference type="NCBI Taxonomy" id="415222"/>
    <lineage>
        <taxon>Bacteria</taxon>
        <taxon>Pseudomonadati</taxon>
        <taxon>Verrucomicrobiota</taxon>
        <taxon>Opitutia</taxon>
        <taxon>Puniceicoccales</taxon>
        <taxon>Pelagicoccaceae</taxon>
        <taxon>Pelagicoccus</taxon>
    </lineage>
</organism>
<accession>A0A7X1B7N1</accession>
<evidence type="ECO:0000313" key="3">
    <source>
        <dbReference type="Proteomes" id="UP000526501"/>
    </source>
</evidence>
<dbReference type="InterPro" id="IPR008811">
    <property type="entry name" value="Glycosyl_hydrolases_36"/>
</dbReference>
<dbReference type="PANTHER" id="PTHR31268:SF32">
    <property type="entry name" value="GALACTINOL--SUCROSE GALACTOSYLTRANSFERASE 2-RELATED"/>
    <property type="match status" value="1"/>
</dbReference>
<evidence type="ECO:0000256" key="1">
    <source>
        <dbReference type="ARBA" id="ARBA00023277"/>
    </source>
</evidence>
<keyword evidence="1" id="KW-0119">Carbohydrate metabolism</keyword>
<dbReference type="Gene3D" id="3.20.20.70">
    <property type="entry name" value="Aldolase class I"/>
    <property type="match status" value="1"/>
</dbReference>
<dbReference type="Pfam" id="PF05691">
    <property type="entry name" value="Raffinose_syn"/>
    <property type="match status" value="2"/>
</dbReference>
<name>A0A7X1B7N1_9BACT</name>
<proteinExistence type="predicted"/>
<sequence>MPLNSKPESLILGLGTNSEWQPIASSNGEAWILKPRRIGQRDTDFGSLSFPDSKKHFIATRPGVFWMTPKWVKDPSSLENSKRGEDLGYVLVQREDNSCVLLLPIPTSTQRGRLFLRNGICAGLRSDPNTPPESPQPAFLIAHGTDPISLLASVIRITREILPSFKLREEKTVPNFVDTLGWCTWDAFYKEVDQEGVLNGVRKLKKGQHCPAFVIIDDGWQKVSQSDKLINTEADIDSFPDSLEGVIKQLKSEYGISFVGVWHALQGYWSGVAPEGEIGLRYATETVEGAPEAFEGWHKQFSSESRTHITAQDINRFYHAFYRELSESGVDLVKVDNQAQLEIFTDREDLAENKTCAAYQSAIQTAATQEMGGNLLHCMGQSTEIYCRLSEGNLARNSDDFYPQKPDTAQVDHIVQNAFNAPFTSQFCLPDWDMFQTYHPRAEFHAIARVISGGPLYISDKPDQTKHAMLDRLVLGQNRILRFSQPALPLARQFFNDPRRSKEPLVLINSHQAGFGAVAFFNCHPHETLDGKFKIEELTGFNAPQYAVLNHQDQSICYYSPREYIHCQLAPTNATLFSIAPVFYGQACLGISGKLNGIAALLAVEEFGRGSVRYTLSASAPVSFASTKKIRKVLLNGLELGRDKIHETVSGYTICIPEFPNHSCTLDVQTEISGT</sequence>
<comment type="caution">
    <text evidence="2">The sequence shown here is derived from an EMBL/GenBank/DDBJ whole genome shotgun (WGS) entry which is preliminary data.</text>
</comment>
<dbReference type="Proteomes" id="UP000526501">
    <property type="component" value="Unassembled WGS sequence"/>
</dbReference>
<dbReference type="EMBL" id="JACHVC010000012">
    <property type="protein sequence ID" value="MBC2607067.1"/>
    <property type="molecule type" value="Genomic_DNA"/>
</dbReference>
<evidence type="ECO:0000313" key="2">
    <source>
        <dbReference type="EMBL" id="MBC2607067.1"/>
    </source>
</evidence>
<dbReference type="InterPro" id="IPR017853">
    <property type="entry name" value="GH"/>
</dbReference>
<dbReference type="InterPro" id="IPR013785">
    <property type="entry name" value="Aldolase_TIM"/>
</dbReference>
<dbReference type="AlphaFoldDB" id="A0A7X1B7N1"/>
<protein>
    <recommendedName>
        <fullName evidence="4">Raffinose synthase or seed imbibition protein Sip1</fullName>
    </recommendedName>
</protein>
<reference evidence="2 3" key="1">
    <citation type="submission" date="2020-07" db="EMBL/GenBank/DDBJ databases">
        <authorList>
            <person name="Feng X."/>
        </authorList>
    </citation>
    <scope>NUCLEOTIDE SEQUENCE [LARGE SCALE GENOMIC DNA]</scope>
    <source>
        <strain evidence="2 3">JCM23202</strain>
    </source>
</reference>
<dbReference type="SUPFAM" id="SSF51445">
    <property type="entry name" value="(Trans)glycosidases"/>
    <property type="match status" value="1"/>
</dbReference>